<evidence type="ECO:0000256" key="1">
    <source>
        <dbReference type="ARBA" id="ARBA00004651"/>
    </source>
</evidence>
<evidence type="ECO:0000256" key="6">
    <source>
        <dbReference type="SAM" id="Phobius"/>
    </source>
</evidence>
<accession>A0A3S0PJU7</accession>
<feature type="domain" description="MacB-like periplasmic core" evidence="8">
    <location>
        <begin position="26"/>
        <end position="233"/>
    </location>
</feature>
<dbReference type="GO" id="GO:0005886">
    <property type="term" value="C:plasma membrane"/>
    <property type="evidence" value="ECO:0007669"/>
    <property type="project" value="UniProtKB-SubCell"/>
</dbReference>
<comment type="caution">
    <text evidence="9">The sequence shown here is derived from an EMBL/GenBank/DDBJ whole genome shotgun (WGS) entry which is preliminary data.</text>
</comment>
<feature type="transmembrane region" description="Helical" evidence="6">
    <location>
        <begin position="355"/>
        <end position="377"/>
    </location>
</feature>
<proteinExistence type="predicted"/>
<name>A0A3S0PJU7_9GAMM</name>
<evidence type="ECO:0000256" key="4">
    <source>
        <dbReference type="ARBA" id="ARBA00022989"/>
    </source>
</evidence>
<evidence type="ECO:0000256" key="5">
    <source>
        <dbReference type="ARBA" id="ARBA00023136"/>
    </source>
</evidence>
<dbReference type="Pfam" id="PF02687">
    <property type="entry name" value="FtsX"/>
    <property type="match status" value="1"/>
</dbReference>
<dbReference type="EMBL" id="RYYV01000037">
    <property type="protein sequence ID" value="RUL69175.1"/>
    <property type="molecule type" value="Genomic_DNA"/>
</dbReference>
<dbReference type="PANTHER" id="PTHR30572">
    <property type="entry name" value="MEMBRANE COMPONENT OF TRANSPORTER-RELATED"/>
    <property type="match status" value="1"/>
</dbReference>
<feature type="transmembrane region" description="Helical" evidence="6">
    <location>
        <begin position="259"/>
        <end position="281"/>
    </location>
</feature>
<keyword evidence="2" id="KW-1003">Cell membrane</keyword>
<dbReference type="InterPro" id="IPR050250">
    <property type="entry name" value="Macrolide_Exporter_MacB"/>
</dbReference>
<dbReference type="OrthoDB" id="241967at2"/>
<feature type="domain" description="ABC3 transporter permease C-terminal" evidence="7">
    <location>
        <begin position="267"/>
        <end position="386"/>
    </location>
</feature>
<dbReference type="InterPro" id="IPR025857">
    <property type="entry name" value="MacB_PCD"/>
</dbReference>
<gene>
    <name evidence="9" type="ORF">EKH80_22870</name>
</gene>
<reference evidence="9 10" key="1">
    <citation type="submission" date="2018-12" db="EMBL/GenBank/DDBJ databases">
        <title>Dyella dinghuensis sp. nov. DHOA06 and Dyella choica sp. nov. 4M-K27, isolated from forest soil.</title>
        <authorList>
            <person name="Qiu L.-H."/>
            <person name="Gao Z.-H."/>
        </authorList>
    </citation>
    <scope>NUCLEOTIDE SEQUENCE [LARGE SCALE GENOMIC DNA]</scope>
    <source>
        <strain evidence="9 10">4M-K27</strain>
    </source>
</reference>
<dbReference type="InterPro" id="IPR003838">
    <property type="entry name" value="ABC3_permease_C"/>
</dbReference>
<feature type="transmembrane region" description="Helical" evidence="6">
    <location>
        <begin position="302"/>
        <end position="335"/>
    </location>
</feature>
<dbReference type="AlphaFoldDB" id="A0A3S0PJU7"/>
<dbReference type="GO" id="GO:0022857">
    <property type="term" value="F:transmembrane transporter activity"/>
    <property type="evidence" value="ECO:0007669"/>
    <property type="project" value="TreeGrafter"/>
</dbReference>
<evidence type="ECO:0000256" key="3">
    <source>
        <dbReference type="ARBA" id="ARBA00022692"/>
    </source>
</evidence>
<organism evidence="9 10">
    <name type="scientific">Dyella choica</name>
    <dbReference type="NCBI Taxonomy" id="1927959"/>
    <lineage>
        <taxon>Bacteria</taxon>
        <taxon>Pseudomonadati</taxon>
        <taxon>Pseudomonadota</taxon>
        <taxon>Gammaproteobacteria</taxon>
        <taxon>Lysobacterales</taxon>
        <taxon>Rhodanobacteraceae</taxon>
        <taxon>Dyella</taxon>
    </lineage>
</organism>
<evidence type="ECO:0000313" key="9">
    <source>
        <dbReference type="EMBL" id="RUL69175.1"/>
    </source>
</evidence>
<dbReference type="Pfam" id="PF12704">
    <property type="entry name" value="MacB_PCD"/>
    <property type="match status" value="1"/>
</dbReference>
<keyword evidence="5 6" id="KW-0472">Membrane</keyword>
<sequence>MQVALRQFLSLAAMSIRSLPSRTSSSIVAVVGFAVTGSVLVAVLALAGGLSGFWQSTGSDDVAIVLARSSFSEVDSRIARDAAALIEQAPGLLPSRRSALSPQLVTATVLPRAADGKGANVLVRGFDGAAIGIDSPISILEGRSFQHGLDEVIVGEKLASMLSGVKVGGSLQLGESRFKVTGIFQEQGGGRYESEIWGDTHQLASAMGEAGKFSAIYVKLAGKDDFAGFADYLDKQPGLEVKVFRERDYLDQQAGRFRALVLIPGLAIVTVMAFAAMLAAANTMLSAIQVRLKELATLRAIGFGPVIVAAQVLAEALALGLLGGVAGALAAAGLLHGESALTSNGFSAMALSLSVRPGAALAAIGMVLVCALLAGAWPAILMSRMGIADALRKT</sequence>
<keyword evidence="4 6" id="KW-1133">Transmembrane helix</keyword>
<keyword evidence="10" id="KW-1185">Reference proteome</keyword>
<comment type="subcellular location">
    <subcellularLocation>
        <location evidence="1">Cell membrane</location>
        <topology evidence="1">Multi-pass membrane protein</topology>
    </subcellularLocation>
</comment>
<dbReference type="Proteomes" id="UP000274358">
    <property type="component" value="Unassembled WGS sequence"/>
</dbReference>
<evidence type="ECO:0000259" key="7">
    <source>
        <dbReference type="Pfam" id="PF02687"/>
    </source>
</evidence>
<evidence type="ECO:0000259" key="8">
    <source>
        <dbReference type="Pfam" id="PF12704"/>
    </source>
</evidence>
<feature type="transmembrane region" description="Helical" evidence="6">
    <location>
        <begin position="27"/>
        <end position="54"/>
    </location>
</feature>
<protein>
    <submittedName>
        <fullName evidence="9">FtsX-like permease family protein</fullName>
    </submittedName>
</protein>
<evidence type="ECO:0000313" key="10">
    <source>
        <dbReference type="Proteomes" id="UP000274358"/>
    </source>
</evidence>
<keyword evidence="3 6" id="KW-0812">Transmembrane</keyword>
<dbReference type="PANTHER" id="PTHR30572:SF15">
    <property type="entry name" value="ABC TRANSPORTER PERMEASE"/>
    <property type="match status" value="1"/>
</dbReference>
<evidence type="ECO:0000256" key="2">
    <source>
        <dbReference type="ARBA" id="ARBA00022475"/>
    </source>
</evidence>
<dbReference type="RefSeq" id="WP_126687118.1">
    <property type="nucleotide sequence ID" value="NZ_RYYV01000037.1"/>
</dbReference>